<dbReference type="SUPFAM" id="SSF54001">
    <property type="entry name" value="Cysteine proteinases"/>
    <property type="match status" value="1"/>
</dbReference>
<evidence type="ECO:0000313" key="2">
    <source>
        <dbReference type="Proteomes" id="UP000757103"/>
    </source>
</evidence>
<dbReference type="Proteomes" id="UP000757103">
    <property type="component" value="Unassembled WGS sequence"/>
</dbReference>
<reference evidence="1" key="2">
    <citation type="submission" date="2021-09" db="EMBL/GenBank/DDBJ databases">
        <authorList>
            <person name="Gilroy R."/>
        </authorList>
    </citation>
    <scope>NUCLEOTIDE SEQUENCE</scope>
    <source>
        <strain evidence="1">CHK121-7720</strain>
    </source>
</reference>
<dbReference type="InterPro" id="IPR024453">
    <property type="entry name" value="Peptidase_C92"/>
</dbReference>
<accession>A0A921SUW9</accession>
<name>A0A921SUW9_9BACT</name>
<comment type="caution">
    <text evidence="1">The sequence shown here is derived from an EMBL/GenBank/DDBJ whole genome shotgun (WGS) entry which is preliminary data.</text>
</comment>
<dbReference type="Gene3D" id="3.90.1720.10">
    <property type="entry name" value="endopeptidase domain like (from Nostoc punctiforme)"/>
    <property type="match status" value="1"/>
</dbReference>
<dbReference type="Pfam" id="PF05708">
    <property type="entry name" value="Peptidase_C92"/>
    <property type="match status" value="1"/>
</dbReference>
<sequence>MMFKSIFIWGTIGVCCTLFAPSCKDQERGHAIDLPVDKFHEGDIVFRRGMGLTSQIVLAADSKGTYSHIGILKQIDNNWYVIHAVPGEPDYKGDADRVKIDDLYRFFAPDRASRGAVMRVDGDSQAAQRAAQSALSLFEAGVLFDHDYNLTDTTQMYCTELVNYVFQKEGIDLSEGRLSHINIPGLGGTYLLPNDIAQNQKLQIIYSF</sequence>
<dbReference type="InterPro" id="IPR038765">
    <property type="entry name" value="Papain-like_cys_pep_sf"/>
</dbReference>
<reference evidence="1" key="1">
    <citation type="journal article" date="2021" name="PeerJ">
        <title>Extensive microbial diversity within the chicken gut microbiome revealed by metagenomics and culture.</title>
        <authorList>
            <person name="Gilroy R."/>
            <person name="Ravi A."/>
            <person name="Getino M."/>
            <person name="Pursley I."/>
            <person name="Horton D.L."/>
            <person name="Alikhan N.F."/>
            <person name="Baker D."/>
            <person name="Gharbi K."/>
            <person name="Hall N."/>
            <person name="Watson M."/>
            <person name="Adriaenssens E.M."/>
            <person name="Foster-Nyarko E."/>
            <person name="Jarju S."/>
            <person name="Secka A."/>
            <person name="Antonio M."/>
            <person name="Oren A."/>
            <person name="Chaudhuri R.R."/>
            <person name="La Ragione R."/>
            <person name="Hildebrand F."/>
            <person name="Pallen M.J."/>
        </authorList>
    </citation>
    <scope>NUCLEOTIDE SEQUENCE</scope>
    <source>
        <strain evidence="1">CHK121-7720</strain>
    </source>
</reference>
<gene>
    <name evidence="1" type="ORF">K8U91_06585</name>
</gene>
<evidence type="ECO:0008006" key="3">
    <source>
        <dbReference type="Google" id="ProtNLM"/>
    </source>
</evidence>
<evidence type="ECO:0000313" key="1">
    <source>
        <dbReference type="EMBL" id="HJG89121.1"/>
    </source>
</evidence>
<organism evidence="1 2">
    <name type="scientific">Barnesiella viscericola</name>
    <dbReference type="NCBI Taxonomy" id="397865"/>
    <lineage>
        <taxon>Bacteria</taxon>
        <taxon>Pseudomonadati</taxon>
        <taxon>Bacteroidota</taxon>
        <taxon>Bacteroidia</taxon>
        <taxon>Bacteroidales</taxon>
        <taxon>Barnesiellaceae</taxon>
        <taxon>Barnesiella</taxon>
    </lineage>
</organism>
<dbReference type="EMBL" id="DYUD01000021">
    <property type="protein sequence ID" value="HJG89121.1"/>
    <property type="molecule type" value="Genomic_DNA"/>
</dbReference>
<dbReference type="RefSeq" id="WP_273306169.1">
    <property type="nucleotide sequence ID" value="NZ_DYUD01000021.1"/>
</dbReference>
<protein>
    <recommendedName>
        <fullName evidence="3">Permuted papain-like amidase enzyme, YaeF/YiiX, C92 family</fullName>
    </recommendedName>
</protein>
<dbReference type="AlphaFoldDB" id="A0A921SUW9"/>
<proteinExistence type="predicted"/>